<keyword evidence="2" id="KW-0028">Amino-acid biosynthesis</keyword>
<dbReference type="PROSITE" id="PS00868">
    <property type="entry name" value="CYS_MET_METAB_PP"/>
    <property type="match status" value="1"/>
</dbReference>
<reference evidence="12 13" key="1">
    <citation type="journal article" date="2011" name="Proc. Natl. Acad. Sci. U.S.A.">
        <title>Evolutionary erosion of yeast sex chromosomes by mating-type switching accidents.</title>
        <authorList>
            <person name="Gordon J.L."/>
            <person name="Armisen D."/>
            <person name="Proux-Wera E."/>
            <person name="Oheigeartaigh S.S."/>
            <person name="Byrne K.P."/>
            <person name="Wolfe K.H."/>
        </authorList>
    </citation>
    <scope>NUCLEOTIDE SEQUENCE [LARGE SCALE GENOMIC DNA]</scope>
    <source>
        <strain evidence="13">ATCC 10662 / CBS 1146 / NBRC 0425 / NCYC 2629 / NRRL Y-866</strain>
    </source>
</reference>
<dbReference type="InterPro" id="IPR015422">
    <property type="entry name" value="PyrdxlP-dep_Trfase_small"/>
</dbReference>
<dbReference type="GeneID" id="11502057"/>
<comment type="catalytic activity">
    <reaction evidence="6">
        <text>O-succinyl-L-homoserine + L-cysteine = L,L-cystathionine + succinate + H(+)</text>
        <dbReference type="Rhea" id="RHEA:20397"/>
        <dbReference type="ChEBI" id="CHEBI:15378"/>
        <dbReference type="ChEBI" id="CHEBI:30031"/>
        <dbReference type="ChEBI" id="CHEBI:35235"/>
        <dbReference type="ChEBI" id="CHEBI:57661"/>
        <dbReference type="ChEBI" id="CHEBI:58161"/>
        <dbReference type="EC" id="2.5.1.48"/>
    </reaction>
</comment>
<dbReference type="eggNOG" id="KOG0053">
    <property type="taxonomic scope" value="Eukaryota"/>
</dbReference>
<evidence type="ECO:0000256" key="9">
    <source>
        <dbReference type="ARBA" id="ARBA00061376"/>
    </source>
</evidence>
<keyword evidence="3" id="KW-0808">Transferase</keyword>
<sequence>MSSTIATRIGESIPPNTNHAVSVCLPTWDATVGYEEADPAVVDKMTTGYPRFFIHKSIKRLCEVLGDKYAKESETCLCFPSYNVAKRCREFIVVKAAEEDANKPPVKVRILQLATSKPMNAEEAKWKRECKIAVVFAAKEHFPLMKQYWQHTGEIISSRLAEYVLHELFIVERSSQAVETKEIRGEEEFIEQRFGRNLDFSLADHAKMLIKTRIATKVVEDEDVESGNGQEAVPSSEDPVEQSAAFDHMETRMPIDEVPSTIPAEPIDAVHAVESSEENDRRRTLHVNPETDVLLFPSGMASIFTAHRMLLNYDAQRVSRSRFSSSNGGATAGSQSSSYLVGYGEPYKKTVMFGFPYTDTLSILRKFNHTHFLGQGDSTAMEDLKKILQSGEQILAVFMEAPSNPLLKMGDLLELRQLANLYGFFIVVDETAGGFVNIDVLPHADVVCSSLTKIFSGDSNLIAGSLVLNPQGKLYDFAQQWLLAQKEYEDTLWCEDALALERNSRDFVQRTIQVNHNTEYLLNKVLIPLEGKLFKKIYYPSLTSPETKRHYDAVKCSIDAGYGGLFSLTFFNLAQARVFFDSLQLCKGPSLGTNFTLACPYAILAHYQELDEVARYGVEKSLVRVSVGLENRESLCQVFQHAIAEALKISTD</sequence>
<dbReference type="Pfam" id="PF01053">
    <property type="entry name" value="Cys_Met_Meta_PP"/>
    <property type="match status" value="1"/>
</dbReference>
<dbReference type="KEGG" id="tdl:TDEL_0D00610"/>
<dbReference type="OrthoDB" id="10047078at2759"/>
<evidence type="ECO:0000256" key="6">
    <source>
        <dbReference type="ARBA" id="ARBA00051441"/>
    </source>
</evidence>
<keyword evidence="5" id="KW-0486">Methionine biosynthesis</keyword>
<evidence type="ECO:0000256" key="7">
    <source>
        <dbReference type="ARBA" id="ARBA00058439"/>
    </source>
</evidence>
<dbReference type="HOGENOM" id="CLU_011302_1_0_1"/>
<dbReference type="InterPro" id="IPR000277">
    <property type="entry name" value="Cys/Met-Metab_PyrdxlP-dep_enz"/>
</dbReference>
<comment type="function">
    <text evidence="7">Catalyzes the formation of L-cystathionine from O-succinyl-L-homoserine (OSHS) and L-cysteine, via a gamma-replacement reaction. In the absence of thiol, catalyzes gamma-elimination to form 2-oxobutanoate, succinate and ammonia.</text>
</comment>
<organism evidence="12 13">
    <name type="scientific">Torulaspora delbrueckii</name>
    <name type="common">Yeast</name>
    <name type="synonym">Candida colliculosa</name>
    <dbReference type="NCBI Taxonomy" id="4950"/>
    <lineage>
        <taxon>Eukaryota</taxon>
        <taxon>Fungi</taxon>
        <taxon>Dikarya</taxon>
        <taxon>Ascomycota</taxon>
        <taxon>Saccharomycotina</taxon>
        <taxon>Saccharomycetes</taxon>
        <taxon>Saccharomycetales</taxon>
        <taxon>Saccharomycetaceae</taxon>
        <taxon>Torulaspora</taxon>
    </lineage>
</organism>
<evidence type="ECO:0000256" key="3">
    <source>
        <dbReference type="ARBA" id="ARBA00022679"/>
    </source>
</evidence>
<evidence type="ECO:0000256" key="5">
    <source>
        <dbReference type="ARBA" id="ARBA00023167"/>
    </source>
</evidence>
<evidence type="ECO:0000256" key="2">
    <source>
        <dbReference type="ARBA" id="ARBA00022605"/>
    </source>
</evidence>
<dbReference type="Gene3D" id="3.40.640.10">
    <property type="entry name" value="Type I PLP-dependent aspartate aminotransferase-like (Major domain)"/>
    <property type="match status" value="1"/>
</dbReference>
<dbReference type="InterPro" id="IPR051750">
    <property type="entry name" value="Trans-sulfuration_enzymes"/>
</dbReference>
<comment type="cofactor">
    <cofactor evidence="1">
        <name>pyridoxal 5'-phosphate</name>
        <dbReference type="ChEBI" id="CHEBI:597326"/>
    </cofactor>
</comment>
<evidence type="ECO:0000256" key="1">
    <source>
        <dbReference type="ARBA" id="ARBA00001933"/>
    </source>
</evidence>
<dbReference type="InterPro" id="IPR015421">
    <property type="entry name" value="PyrdxlP-dep_Trfase_major"/>
</dbReference>
<name>G8ZSQ1_TORDE</name>
<dbReference type="GO" id="GO:0030170">
    <property type="term" value="F:pyridoxal phosphate binding"/>
    <property type="evidence" value="ECO:0007669"/>
    <property type="project" value="InterPro"/>
</dbReference>
<evidence type="ECO:0000256" key="10">
    <source>
        <dbReference type="ARBA" id="ARBA00066530"/>
    </source>
</evidence>
<dbReference type="RefSeq" id="XP_003680856.1">
    <property type="nucleotide sequence ID" value="XM_003680808.1"/>
</dbReference>
<dbReference type="SUPFAM" id="SSF53383">
    <property type="entry name" value="PLP-dependent transferases"/>
    <property type="match status" value="1"/>
</dbReference>
<keyword evidence="4" id="KW-0663">Pyridoxal phosphate</keyword>
<dbReference type="EMBL" id="HE616745">
    <property type="protein sequence ID" value="CCE91645.1"/>
    <property type="molecule type" value="Genomic_DNA"/>
</dbReference>
<dbReference type="InterPro" id="IPR015424">
    <property type="entry name" value="PyrdxlP-dep_Trfase"/>
</dbReference>
<comment type="similarity">
    <text evidence="9">Belongs to the trans-sulfuration enzymes family. MET7 subfamily.</text>
</comment>
<evidence type="ECO:0000313" key="13">
    <source>
        <dbReference type="Proteomes" id="UP000005627"/>
    </source>
</evidence>
<comment type="pathway">
    <text evidence="8">Amino-acid biosynthesis; L-methionine biosynthesis via de novo pathway; L-cystathionine from O-succinyl-L-homoserine: step 1/1.</text>
</comment>
<evidence type="ECO:0000256" key="8">
    <source>
        <dbReference type="ARBA" id="ARBA00060510"/>
    </source>
</evidence>
<dbReference type="FunCoup" id="G8ZSQ1">
    <property type="interactions" value="163"/>
</dbReference>
<dbReference type="InterPro" id="IPR054542">
    <property type="entry name" value="Cys_met_metab_PP"/>
</dbReference>
<evidence type="ECO:0000256" key="4">
    <source>
        <dbReference type="ARBA" id="ARBA00022898"/>
    </source>
</evidence>
<dbReference type="GO" id="GO:0009086">
    <property type="term" value="P:methionine biosynthetic process"/>
    <property type="evidence" value="ECO:0007669"/>
    <property type="project" value="UniProtKB-KW"/>
</dbReference>
<dbReference type="PANTHER" id="PTHR42699">
    <property type="match status" value="1"/>
</dbReference>
<keyword evidence="13" id="KW-1185">Reference proteome</keyword>
<evidence type="ECO:0000256" key="11">
    <source>
        <dbReference type="ARBA" id="ARBA00083849"/>
    </source>
</evidence>
<dbReference type="GO" id="GO:0019346">
    <property type="term" value="P:transsulfuration"/>
    <property type="evidence" value="ECO:0007669"/>
    <property type="project" value="EnsemblFungi"/>
</dbReference>
<evidence type="ECO:0000313" key="12">
    <source>
        <dbReference type="EMBL" id="CCE91645.1"/>
    </source>
</evidence>
<dbReference type="FunFam" id="3.90.1150.10:FF:000063">
    <property type="entry name" value="Probable cystathionine gamma-synthase"/>
    <property type="match status" value="1"/>
</dbReference>
<dbReference type="Gene3D" id="3.90.1150.10">
    <property type="entry name" value="Aspartate Aminotransferase, domain 1"/>
    <property type="match status" value="1"/>
</dbReference>
<dbReference type="STRING" id="1076872.G8ZSQ1"/>
<proteinExistence type="inferred from homology"/>
<dbReference type="EC" id="2.5.1.48" evidence="10"/>
<dbReference type="GO" id="GO:0003962">
    <property type="term" value="F:cystathionine gamma-synthase activity"/>
    <property type="evidence" value="ECO:0007669"/>
    <property type="project" value="UniProtKB-EC"/>
</dbReference>
<dbReference type="FunFam" id="3.40.640.10:FF:000094">
    <property type="entry name" value="Probable cystathionine gamma-synthase"/>
    <property type="match status" value="1"/>
</dbReference>
<protein>
    <recommendedName>
        <fullName evidence="10">cystathionine gamma-synthase</fullName>
        <ecNumber evidence="10">2.5.1.48</ecNumber>
    </recommendedName>
    <alternativeName>
        <fullName evidence="11">O-succinylhomoserine (thiol)-lyase</fullName>
    </alternativeName>
</protein>
<dbReference type="AlphaFoldDB" id="G8ZSQ1"/>
<dbReference type="InParanoid" id="G8ZSQ1"/>
<dbReference type="PANTHER" id="PTHR42699:SF1">
    <property type="entry name" value="CYSTATHIONINE GAMMA-SYNTHASE-RELATED"/>
    <property type="match status" value="1"/>
</dbReference>
<accession>G8ZSQ1</accession>
<dbReference type="Proteomes" id="UP000005627">
    <property type="component" value="Chromosome 4"/>
</dbReference>
<gene>
    <name evidence="12" type="primary">TDEL0D00610</name>
    <name evidence="12" type="ORF">TDEL_0D00610</name>
</gene>